<reference evidence="9 10" key="1">
    <citation type="submission" date="2017-09" db="EMBL/GenBank/DDBJ databases">
        <title>Arcobacter canalis sp. nov., a new species isolated from a water canal contaminated with urban sewage.</title>
        <authorList>
            <person name="Perez-Cataluna A."/>
            <person name="Salas-Masso N."/>
            <person name="Figueras M.J."/>
        </authorList>
    </citation>
    <scope>NUCLEOTIDE SEQUENCE [LARGE SCALE GENOMIC DNA]</scope>
    <source>
        <strain evidence="9 10">F98-3</strain>
    </source>
</reference>
<keyword evidence="3" id="KW-0807">Transducer</keyword>
<protein>
    <submittedName>
        <fullName evidence="8">MCP-domain signal transduction protein</fullName>
    </submittedName>
    <submittedName>
        <fullName evidence="9">Methyl-accepting chemotaxis protein</fullName>
    </submittedName>
</protein>
<feature type="compositionally biased region" description="Low complexity" evidence="4">
    <location>
        <begin position="652"/>
        <end position="662"/>
    </location>
</feature>
<dbReference type="PROSITE" id="PS50885">
    <property type="entry name" value="HAMP"/>
    <property type="match status" value="1"/>
</dbReference>
<dbReference type="AlphaFoldDB" id="A0A2G1DGG2"/>
<dbReference type="InterPro" id="IPR004089">
    <property type="entry name" value="MCPsignal_dom"/>
</dbReference>
<feature type="region of interest" description="Disordered" evidence="4">
    <location>
        <begin position="641"/>
        <end position="695"/>
    </location>
</feature>
<comment type="similarity">
    <text evidence="2">Belongs to the methyl-accepting chemotaxis (MCP) protein family.</text>
</comment>
<dbReference type="GO" id="GO:0006935">
    <property type="term" value="P:chemotaxis"/>
    <property type="evidence" value="ECO:0007669"/>
    <property type="project" value="UniProtKB-KW"/>
</dbReference>
<dbReference type="PROSITE" id="PS50111">
    <property type="entry name" value="CHEMOTAXIS_TRANSDUC_2"/>
    <property type="match status" value="1"/>
</dbReference>
<evidence type="ECO:0000259" key="6">
    <source>
        <dbReference type="PROSITE" id="PS50111"/>
    </source>
</evidence>
<evidence type="ECO:0000256" key="5">
    <source>
        <dbReference type="SAM" id="Phobius"/>
    </source>
</evidence>
<dbReference type="GO" id="GO:0007165">
    <property type="term" value="P:signal transduction"/>
    <property type="evidence" value="ECO:0007669"/>
    <property type="project" value="UniProtKB-KW"/>
</dbReference>
<evidence type="ECO:0000256" key="1">
    <source>
        <dbReference type="ARBA" id="ARBA00022500"/>
    </source>
</evidence>
<proteinExistence type="inferred from homology"/>
<dbReference type="Proteomes" id="UP000221222">
    <property type="component" value="Unassembled WGS sequence"/>
</dbReference>
<feature type="compositionally biased region" description="Basic and acidic residues" evidence="4">
    <location>
        <begin position="672"/>
        <end position="687"/>
    </location>
</feature>
<evidence type="ECO:0000313" key="8">
    <source>
        <dbReference type="EMBL" id="AXX91503.1"/>
    </source>
</evidence>
<keyword evidence="5" id="KW-0812">Transmembrane</keyword>
<dbReference type="Gene3D" id="6.10.340.10">
    <property type="match status" value="1"/>
</dbReference>
<dbReference type="PANTHER" id="PTHR43531:SF11">
    <property type="entry name" value="METHYL-ACCEPTING CHEMOTAXIS PROTEIN 3"/>
    <property type="match status" value="1"/>
</dbReference>
<feature type="domain" description="HAMP" evidence="7">
    <location>
        <begin position="297"/>
        <end position="344"/>
    </location>
</feature>
<evidence type="ECO:0000313" key="9">
    <source>
        <dbReference type="EMBL" id="PHO17589.1"/>
    </source>
</evidence>
<dbReference type="InterPro" id="IPR003660">
    <property type="entry name" value="HAMP_dom"/>
</dbReference>
<dbReference type="EMBL" id="NXFY01000015">
    <property type="protein sequence ID" value="PHO17589.1"/>
    <property type="molecule type" value="Genomic_DNA"/>
</dbReference>
<feature type="transmembrane region" description="Helical" evidence="5">
    <location>
        <begin position="7"/>
        <end position="27"/>
    </location>
</feature>
<dbReference type="CDD" id="cd11386">
    <property type="entry name" value="MCP_signal"/>
    <property type="match status" value="1"/>
</dbReference>
<dbReference type="Gene3D" id="1.10.287.950">
    <property type="entry name" value="Methyl-accepting chemotaxis protein"/>
    <property type="match status" value="1"/>
</dbReference>
<evidence type="ECO:0000256" key="4">
    <source>
        <dbReference type="SAM" id="MobiDB-lite"/>
    </source>
</evidence>
<dbReference type="KEGG" id="amol:AMOL_0487"/>
<keyword evidence="5" id="KW-1133">Transmembrane helix</keyword>
<keyword evidence="5" id="KW-0472">Membrane</keyword>
<keyword evidence="1" id="KW-0145">Chemotaxis</keyword>
<sequence length="695" mass="77172">MSIKNKIIGSFSILIVVLILSNIYVGYNIDSIKTNVTNLVHKDFKGIDSLLEGDRDSYQSSVALSQMINYGLTFLLEADRDSIQSNVYVSIIINKKDEQEMDKLIKSATSNLQQVKDRFDKFKKLLFPEMQDKKEKFDNFYKLYSKIKSDTENLLGMIEEKKFKEAKKYYFEHYLNDYNVMRGVLDSFTEDTYKVIAKNQINTDSAIASSLTTFIIVSVFSILVAIFFSFYLSRVIKVRISDFNKGLLGFFSYLNNETSDVKLLSTKENDEIAKLSEIVNENIENTKTLLEKDTAIINDVKRVVEEVKSGNLDNKVNLSTHNKGLEELKTSLNEMLDSMSKAISNDLNKIKIALEEFQKLNFTHRIENATGGTVDGLNDLANIINDMLVNNKTNGITLQNSATTLLENVDILSKSSNEAAASLEETAAAIEQITSNIRHNTENVVKMASNANELKSSANEGENLATQTTKAMDAINEQTQAIAEAITVIDQIAFQTNILSLNAAVEAATAGEAGKGFAVVAQEVRNLASRSAEAAKEIKDLVENATSKANDGKNISDKMITGYSSLNKNISLTLDLIGDVETASKEQQTGISQINDTVNMLDRQTQQNASVASETKTIADETSKIANDIVKDANEKNFIGKDDIDKNKRKIQSSSVSKSKPSLNTKQSEPIKSQKVDTKSKTIKDTSSDDEWESF</sequence>
<dbReference type="EMBL" id="CP032098">
    <property type="protein sequence ID" value="AXX91503.1"/>
    <property type="molecule type" value="Genomic_DNA"/>
</dbReference>
<reference evidence="8 11" key="2">
    <citation type="submission" date="2018-08" db="EMBL/GenBank/DDBJ databases">
        <title>Complete genome of the Arcobacter molluscorum type strain LMG 25693.</title>
        <authorList>
            <person name="Miller W.G."/>
            <person name="Yee E."/>
            <person name="Bono J.L."/>
        </authorList>
    </citation>
    <scope>NUCLEOTIDE SEQUENCE [LARGE SCALE GENOMIC DNA]</scope>
    <source>
        <strain evidence="8 11">CECT 7696</strain>
    </source>
</reference>
<dbReference type="SUPFAM" id="SSF58104">
    <property type="entry name" value="Methyl-accepting chemotaxis protein (MCP) signaling domain"/>
    <property type="match status" value="1"/>
</dbReference>
<dbReference type="RefSeq" id="WP_099342946.1">
    <property type="nucleotide sequence ID" value="NZ_CP032098.1"/>
</dbReference>
<accession>A0A2G1DGG2</accession>
<dbReference type="Proteomes" id="UP000262712">
    <property type="component" value="Chromosome"/>
</dbReference>
<gene>
    <name evidence="8" type="ORF">AMOL_0487</name>
    <name evidence="9" type="ORF">CPU12_09835</name>
</gene>
<dbReference type="SMART" id="SM00283">
    <property type="entry name" value="MA"/>
    <property type="match status" value="1"/>
</dbReference>
<dbReference type="PANTHER" id="PTHR43531">
    <property type="entry name" value="PROTEIN ICFG"/>
    <property type="match status" value="1"/>
</dbReference>
<organism evidence="9 10">
    <name type="scientific">Malaciobacter molluscorum LMG 25693</name>
    <dbReference type="NCBI Taxonomy" id="870501"/>
    <lineage>
        <taxon>Bacteria</taxon>
        <taxon>Pseudomonadati</taxon>
        <taxon>Campylobacterota</taxon>
        <taxon>Epsilonproteobacteria</taxon>
        <taxon>Campylobacterales</taxon>
        <taxon>Arcobacteraceae</taxon>
        <taxon>Malaciobacter</taxon>
    </lineage>
</organism>
<evidence type="ECO:0000256" key="3">
    <source>
        <dbReference type="PROSITE-ProRule" id="PRU00284"/>
    </source>
</evidence>
<evidence type="ECO:0000313" key="10">
    <source>
        <dbReference type="Proteomes" id="UP000221222"/>
    </source>
</evidence>
<evidence type="ECO:0000259" key="7">
    <source>
        <dbReference type="PROSITE" id="PS50885"/>
    </source>
</evidence>
<evidence type="ECO:0000256" key="2">
    <source>
        <dbReference type="ARBA" id="ARBA00029447"/>
    </source>
</evidence>
<dbReference type="Pfam" id="PF00015">
    <property type="entry name" value="MCPsignal"/>
    <property type="match status" value="1"/>
</dbReference>
<evidence type="ECO:0000313" key="11">
    <source>
        <dbReference type="Proteomes" id="UP000262712"/>
    </source>
</evidence>
<keyword evidence="10" id="KW-1185">Reference proteome</keyword>
<dbReference type="InterPro" id="IPR051310">
    <property type="entry name" value="MCP_chemotaxis"/>
</dbReference>
<feature type="transmembrane region" description="Helical" evidence="5">
    <location>
        <begin position="211"/>
        <end position="232"/>
    </location>
</feature>
<dbReference type="GO" id="GO:0016020">
    <property type="term" value="C:membrane"/>
    <property type="evidence" value="ECO:0007669"/>
    <property type="project" value="InterPro"/>
</dbReference>
<feature type="domain" description="Methyl-accepting transducer" evidence="6">
    <location>
        <begin position="394"/>
        <end position="623"/>
    </location>
</feature>
<name>A0A2G1DGG2_9BACT</name>